<reference evidence="1 2" key="1">
    <citation type="journal article" date="2022" name="DNA Res.">
        <title>Chromosomal-level genome assembly of the orchid tree Bauhinia variegata (Leguminosae; Cercidoideae) supports the allotetraploid origin hypothesis of Bauhinia.</title>
        <authorList>
            <person name="Zhong Y."/>
            <person name="Chen Y."/>
            <person name="Zheng D."/>
            <person name="Pang J."/>
            <person name="Liu Y."/>
            <person name="Luo S."/>
            <person name="Meng S."/>
            <person name="Qian L."/>
            <person name="Wei D."/>
            <person name="Dai S."/>
            <person name="Zhou R."/>
        </authorList>
    </citation>
    <scope>NUCLEOTIDE SEQUENCE [LARGE SCALE GENOMIC DNA]</scope>
    <source>
        <strain evidence="1">BV-YZ2020</strain>
    </source>
</reference>
<proteinExistence type="predicted"/>
<sequence length="318" mass="36790">MAPKTARAVKGERVDRRATKSEKVNLRAVKSEELDRREVKSDKKVNRRAIKTEKVDRREVRSDKKVNRRAIKTEKVDRREVCEMFNDEGLQLIEGYERGADFIKVDCGCTLKKYGDFGGRLRVDATGKFSIDCQCFVGCTKGKFPSLFIIKLNILTPDEFEKHTEKGGSKRWQYNIWIQTGGKKIPLLRSALFKYYAPAANADNATSVGSRKRKFHRDEFVHCSLCNKERRFQLRNKEECKLYHDAAINENWKCSDWPGHNITCKEADERASRKAYRGCPRQLRCQGCFACVCLGCYKCRYLECTCRLCTDFVQNVDA</sequence>
<keyword evidence="2" id="KW-1185">Reference proteome</keyword>
<gene>
    <name evidence="1" type="ORF">L6164_022546</name>
</gene>
<accession>A0ACB9MIW4</accession>
<organism evidence="1 2">
    <name type="scientific">Bauhinia variegata</name>
    <name type="common">Purple orchid tree</name>
    <name type="synonym">Phanera variegata</name>
    <dbReference type="NCBI Taxonomy" id="167791"/>
    <lineage>
        <taxon>Eukaryota</taxon>
        <taxon>Viridiplantae</taxon>
        <taxon>Streptophyta</taxon>
        <taxon>Embryophyta</taxon>
        <taxon>Tracheophyta</taxon>
        <taxon>Spermatophyta</taxon>
        <taxon>Magnoliopsida</taxon>
        <taxon>eudicotyledons</taxon>
        <taxon>Gunneridae</taxon>
        <taxon>Pentapetalae</taxon>
        <taxon>rosids</taxon>
        <taxon>fabids</taxon>
        <taxon>Fabales</taxon>
        <taxon>Fabaceae</taxon>
        <taxon>Cercidoideae</taxon>
        <taxon>Cercideae</taxon>
        <taxon>Bauhiniinae</taxon>
        <taxon>Bauhinia</taxon>
    </lineage>
</organism>
<dbReference type="Proteomes" id="UP000828941">
    <property type="component" value="Chromosome 9"/>
</dbReference>
<evidence type="ECO:0000313" key="1">
    <source>
        <dbReference type="EMBL" id="KAI4322895.1"/>
    </source>
</evidence>
<comment type="caution">
    <text evidence="1">The sequence shown here is derived from an EMBL/GenBank/DDBJ whole genome shotgun (WGS) entry which is preliminary data.</text>
</comment>
<dbReference type="EMBL" id="CM039434">
    <property type="protein sequence ID" value="KAI4322895.1"/>
    <property type="molecule type" value="Genomic_DNA"/>
</dbReference>
<protein>
    <submittedName>
        <fullName evidence="1">Uncharacterized protein</fullName>
    </submittedName>
</protein>
<evidence type="ECO:0000313" key="2">
    <source>
        <dbReference type="Proteomes" id="UP000828941"/>
    </source>
</evidence>
<name>A0ACB9MIW4_BAUVA</name>